<organism evidence="4 5">
    <name type="scientific">Caenorhabditis briggsae</name>
    <dbReference type="NCBI Taxonomy" id="6238"/>
    <lineage>
        <taxon>Eukaryota</taxon>
        <taxon>Metazoa</taxon>
        <taxon>Ecdysozoa</taxon>
        <taxon>Nematoda</taxon>
        <taxon>Chromadorea</taxon>
        <taxon>Rhabditida</taxon>
        <taxon>Rhabditina</taxon>
        <taxon>Rhabditomorpha</taxon>
        <taxon>Rhabditoidea</taxon>
        <taxon>Rhabditidae</taxon>
        <taxon>Peloderinae</taxon>
        <taxon>Caenorhabditis</taxon>
    </lineage>
</organism>
<dbReference type="Pfam" id="PF00887">
    <property type="entry name" value="ACBP"/>
    <property type="match status" value="1"/>
</dbReference>
<dbReference type="Proteomes" id="UP000829354">
    <property type="component" value="Chromosome X"/>
</dbReference>
<dbReference type="AlphaFoldDB" id="A0AAE9JQT1"/>
<protein>
    <recommendedName>
        <fullName evidence="3">ACB domain-containing protein</fullName>
    </recommendedName>
</protein>
<evidence type="ECO:0000313" key="4">
    <source>
        <dbReference type="EMBL" id="UMM40409.1"/>
    </source>
</evidence>
<dbReference type="GO" id="GO:0000062">
    <property type="term" value="F:fatty-acyl-CoA binding"/>
    <property type="evidence" value="ECO:0007669"/>
    <property type="project" value="InterPro"/>
</dbReference>
<evidence type="ECO:0000259" key="3">
    <source>
        <dbReference type="PROSITE" id="PS51228"/>
    </source>
</evidence>
<dbReference type="InterPro" id="IPR014352">
    <property type="entry name" value="FERM/acyl-CoA-bd_prot_sf"/>
</dbReference>
<dbReference type="GO" id="GO:0019915">
    <property type="term" value="P:lipid storage"/>
    <property type="evidence" value="ECO:0007669"/>
    <property type="project" value="UniProtKB-ARBA"/>
</dbReference>
<dbReference type="InterPro" id="IPR022408">
    <property type="entry name" value="Acyl-CoA-binding_prot_CS"/>
</dbReference>
<dbReference type="PANTHER" id="PTHR23310">
    <property type="entry name" value="ACYL-COA-BINDING PROTEIN, ACBP"/>
    <property type="match status" value="1"/>
</dbReference>
<dbReference type="InterPro" id="IPR000582">
    <property type="entry name" value="Acyl-CoA-binding_protein"/>
</dbReference>
<gene>
    <name evidence="4" type="ORF">L5515_017053</name>
</gene>
<dbReference type="PROSITE" id="PS51228">
    <property type="entry name" value="ACB_2"/>
    <property type="match status" value="1"/>
</dbReference>
<dbReference type="InterPro" id="IPR035984">
    <property type="entry name" value="Acyl-CoA-binding_sf"/>
</dbReference>
<comment type="function">
    <text evidence="2">Binds medium- and long-chain acyl-CoA esters with very high affinity and may function as an intracellular carrier of acyl-CoA esters.</text>
</comment>
<keyword evidence="5" id="KW-1185">Reference proteome</keyword>
<sequence length="135" mass="15376">MYISRGKRFRSTASSLSLNMSLQEKFDAAVEIIQKLPKTGPVSTTNEQKLTFYSLFKQATIGDVNTDRPGIFSIIERKKWDSWKELEGTSQDDAKQRYIKALNDMFDKIAEELDVAAWLEQIDPVIKTNLALIGK</sequence>
<reference evidence="4 5" key="1">
    <citation type="submission" date="2022-04" db="EMBL/GenBank/DDBJ databases">
        <title>Chromosome-level reference genomes for two strains of Caenorhabditis briggsae: an improved platform for comparative genomics.</title>
        <authorList>
            <person name="Stevens L."/>
            <person name="Andersen E."/>
        </authorList>
    </citation>
    <scope>NUCLEOTIDE SEQUENCE [LARGE SCALE GENOMIC DNA]</scope>
    <source>
        <strain evidence="4">VX34</strain>
        <tissue evidence="4">Whole-organism</tissue>
    </source>
</reference>
<evidence type="ECO:0000313" key="5">
    <source>
        <dbReference type="Proteomes" id="UP000829354"/>
    </source>
</evidence>
<dbReference type="EMBL" id="CP092625">
    <property type="protein sequence ID" value="UMM40409.1"/>
    <property type="molecule type" value="Genomic_DNA"/>
</dbReference>
<dbReference type="Gene3D" id="1.20.80.10">
    <property type="match status" value="1"/>
</dbReference>
<evidence type="ECO:0000256" key="2">
    <source>
        <dbReference type="ARBA" id="ARBA00059808"/>
    </source>
</evidence>
<dbReference type="PRINTS" id="PR00689">
    <property type="entry name" value="ACOABINDINGP"/>
</dbReference>
<dbReference type="FunFam" id="1.20.80.10:FF:000010">
    <property type="entry name" value="Acyl-CoA-binding domain-containing protein 5"/>
    <property type="match status" value="1"/>
</dbReference>
<dbReference type="CDD" id="cd00435">
    <property type="entry name" value="ACBP"/>
    <property type="match status" value="1"/>
</dbReference>
<feature type="domain" description="ACB" evidence="3">
    <location>
        <begin position="22"/>
        <end position="111"/>
    </location>
</feature>
<dbReference type="PROSITE" id="PS00880">
    <property type="entry name" value="ACB_1"/>
    <property type="match status" value="1"/>
</dbReference>
<accession>A0AAE9JQT1</accession>
<evidence type="ECO:0000256" key="1">
    <source>
        <dbReference type="ARBA" id="ARBA00023121"/>
    </source>
</evidence>
<dbReference type="PANTHER" id="PTHR23310:SF120">
    <property type="entry name" value="ACYL-COA-BINDING PROTEIN HOMOLOG 3"/>
    <property type="match status" value="1"/>
</dbReference>
<dbReference type="SUPFAM" id="SSF47027">
    <property type="entry name" value="Acyl-CoA binding protein"/>
    <property type="match status" value="1"/>
</dbReference>
<proteinExistence type="predicted"/>
<keyword evidence="1" id="KW-0446">Lipid-binding</keyword>
<name>A0AAE9JQT1_CAEBR</name>